<dbReference type="KEGG" id="lhf:JCM16775_2484"/>
<feature type="compositionally biased region" description="Basic and acidic residues" evidence="1">
    <location>
        <begin position="103"/>
        <end position="114"/>
    </location>
</feature>
<evidence type="ECO:0000256" key="1">
    <source>
        <dbReference type="SAM" id="MobiDB-lite"/>
    </source>
</evidence>
<dbReference type="EMBL" id="AP019823">
    <property type="protein sequence ID" value="BBM39747.1"/>
    <property type="molecule type" value="Genomic_DNA"/>
</dbReference>
<dbReference type="SMART" id="SM00393">
    <property type="entry name" value="R3H"/>
    <property type="match status" value="1"/>
</dbReference>
<feature type="region of interest" description="Disordered" evidence="1">
    <location>
        <begin position="79"/>
        <end position="118"/>
    </location>
</feature>
<evidence type="ECO:0000259" key="2">
    <source>
        <dbReference type="PROSITE" id="PS51061"/>
    </source>
</evidence>
<dbReference type="Gene3D" id="3.30.300.20">
    <property type="match status" value="1"/>
</dbReference>
<sequence length="271" mass="31879">MEKIVLKAQNEEELKNMVSRSLTLKEDETYQVKVLKHPKKILFINIKGEYEIEIVKKSDLKSSDVKSEKLRIQNEEKFVKKEKKDTKNQSNIDSRKNSNRKNYRNENSENEEKISQNSQDDINIDKIRGFFKEFIVNAKIDVRIVNIKKENNNKYLVILDGKDMRFLIGEKGNTLNSFEYLLSTTRQFKNIKIVVDSNNYKEKREKSLRDLARKKGKAVLATGNTIKLNPMSARERKIIHEEVSFMKGLQTESVGEEPKRYLVIRKLDEKF</sequence>
<dbReference type="InterPro" id="IPR039247">
    <property type="entry name" value="KhpB"/>
</dbReference>
<dbReference type="GO" id="GO:0003723">
    <property type="term" value="F:RNA binding"/>
    <property type="evidence" value="ECO:0007669"/>
    <property type="project" value="InterPro"/>
</dbReference>
<dbReference type="Gene3D" id="3.30.1370.50">
    <property type="entry name" value="R3H-like domain"/>
    <property type="match status" value="1"/>
</dbReference>
<dbReference type="PANTHER" id="PTHR35800:SF1">
    <property type="entry name" value="RNA-BINDING PROTEIN KHPB"/>
    <property type="match status" value="1"/>
</dbReference>
<reference evidence="3 4" key="1">
    <citation type="submission" date="2019-07" db="EMBL/GenBank/DDBJ databases">
        <title>Complete Genome Sequence of Leptotrichia hofstadii Strain JCM16775.</title>
        <authorList>
            <person name="Watanabe S."/>
            <person name="Cui L."/>
        </authorList>
    </citation>
    <scope>NUCLEOTIDE SEQUENCE [LARGE SCALE GENOMIC DNA]</scope>
    <source>
        <strain evidence="3 4">JCM16775</strain>
    </source>
</reference>
<proteinExistence type="predicted"/>
<dbReference type="InterPro" id="IPR001374">
    <property type="entry name" value="R3H_dom"/>
</dbReference>
<dbReference type="RefSeq" id="WP_026745531.1">
    <property type="nucleotide sequence ID" value="NZ_AP019823.1"/>
</dbReference>
<protein>
    <submittedName>
        <fullName evidence="3">Single-stranded nucleic acid binding R3H domain-containing protein</fullName>
    </submittedName>
</protein>
<dbReference type="PROSITE" id="PS51061">
    <property type="entry name" value="R3H"/>
    <property type="match status" value="1"/>
</dbReference>
<gene>
    <name evidence="3" type="ORF">JCM16775_2484</name>
</gene>
<accession>A0A510JKF9</accession>
<evidence type="ECO:0000313" key="3">
    <source>
        <dbReference type="EMBL" id="BBM39747.1"/>
    </source>
</evidence>
<dbReference type="PANTHER" id="PTHR35800">
    <property type="entry name" value="PROTEIN JAG"/>
    <property type="match status" value="1"/>
</dbReference>
<name>A0A510JKF9_9FUSO</name>
<dbReference type="InterPro" id="IPR036867">
    <property type="entry name" value="R3H_dom_sf"/>
</dbReference>
<dbReference type="InterPro" id="IPR034079">
    <property type="entry name" value="R3H_KhpB"/>
</dbReference>
<dbReference type="InterPro" id="IPR015946">
    <property type="entry name" value="KH_dom-like_a/b"/>
</dbReference>
<dbReference type="CDD" id="cd02644">
    <property type="entry name" value="R3H_jag"/>
    <property type="match status" value="1"/>
</dbReference>
<organism evidence="3 4">
    <name type="scientific">Leptotrichia hofstadii</name>
    <dbReference type="NCBI Taxonomy" id="157688"/>
    <lineage>
        <taxon>Bacteria</taxon>
        <taxon>Fusobacteriati</taxon>
        <taxon>Fusobacteriota</taxon>
        <taxon>Fusobacteriia</taxon>
        <taxon>Fusobacteriales</taxon>
        <taxon>Leptotrichiaceae</taxon>
        <taxon>Leptotrichia</taxon>
    </lineage>
</organism>
<evidence type="ECO:0000313" key="4">
    <source>
        <dbReference type="Proteomes" id="UP000321892"/>
    </source>
</evidence>
<keyword evidence="4" id="KW-1185">Reference proteome</keyword>
<dbReference type="AlphaFoldDB" id="A0A510JKF9"/>
<dbReference type="SUPFAM" id="SSF82708">
    <property type="entry name" value="R3H domain"/>
    <property type="match status" value="1"/>
</dbReference>
<feature type="domain" description="R3H" evidence="2">
    <location>
        <begin position="202"/>
        <end position="268"/>
    </location>
</feature>
<dbReference type="Pfam" id="PF01424">
    <property type="entry name" value="R3H"/>
    <property type="match status" value="1"/>
</dbReference>
<dbReference type="Proteomes" id="UP000321892">
    <property type="component" value="Chromosome"/>
</dbReference>